<dbReference type="GO" id="GO:0003676">
    <property type="term" value="F:nucleic acid binding"/>
    <property type="evidence" value="ECO:0007669"/>
    <property type="project" value="InterPro"/>
</dbReference>
<feature type="domain" description="Piwi" evidence="1">
    <location>
        <begin position="1"/>
        <end position="90"/>
    </location>
</feature>
<gene>
    <name evidence="2" type="ORF">O6P43_001696</name>
</gene>
<keyword evidence="3" id="KW-1185">Reference proteome</keyword>
<dbReference type="SUPFAM" id="SSF53098">
    <property type="entry name" value="Ribonuclease H-like"/>
    <property type="match status" value="1"/>
</dbReference>
<dbReference type="KEGG" id="qsa:O6P43_001696"/>
<dbReference type="PANTHER" id="PTHR22891">
    <property type="entry name" value="EUKARYOTIC TRANSLATION INITIATION FACTOR 2C"/>
    <property type="match status" value="1"/>
</dbReference>
<accession>A0AAD7QJJ2</accession>
<dbReference type="InterPro" id="IPR036397">
    <property type="entry name" value="RNaseH_sf"/>
</dbReference>
<proteinExistence type="predicted"/>
<name>A0AAD7QJJ2_QUISA</name>
<evidence type="ECO:0000313" key="2">
    <source>
        <dbReference type="EMBL" id="KAJ7982589.1"/>
    </source>
</evidence>
<dbReference type="Proteomes" id="UP001163823">
    <property type="component" value="Chromosome 1"/>
</dbReference>
<organism evidence="2 3">
    <name type="scientific">Quillaja saponaria</name>
    <name type="common">Soap bark tree</name>
    <dbReference type="NCBI Taxonomy" id="32244"/>
    <lineage>
        <taxon>Eukaryota</taxon>
        <taxon>Viridiplantae</taxon>
        <taxon>Streptophyta</taxon>
        <taxon>Embryophyta</taxon>
        <taxon>Tracheophyta</taxon>
        <taxon>Spermatophyta</taxon>
        <taxon>Magnoliopsida</taxon>
        <taxon>eudicotyledons</taxon>
        <taxon>Gunneridae</taxon>
        <taxon>Pentapetalae</taxon>
        <taxon>rosids</taxon>
        <taxon>fabids</taxon>
        <taxon>Fabales</taxon>
        <taxon>Quillajaceae</taxon>
        <taxon>Quillaja</taxon>
    </lineage>
</organism>
<dbReference type="AlphaFoldDB" id="A0AAD7QJJ2"/>
<dbReference type="Gene3D" id="3.30.420.10">
    <property type="entry name" value="Ribonuclease H-like superfamily/Ribonuclease H"/>
    <property type="match status" value="1"/>
</dbReference>
<reference evidence="2 3" key="1">
    <citation type="journal article" date="2023" name="Science">
        <title>Elucidation of the pathway for biosynthesis of saponin adjuvants from the soapbark tree.</title>
        <authorList>
            <person name="Reed J."/>
            <person name="Orme A."/>
            <person name="El-Demerdash A."/>
            <person name="Owen C."/>
            <person name="Martin L.B.B."/>
            <person name="Misra R.C."/>
            <person name="Kikuchi S."/>
            <person name="Rejzek M."/>
            <person name="Martin A.C."/>
            <person name="Harkess A."/>
            <person name="Leebens-Mack J."/>
            <person name="Louveau T."/>
            <person name="Stephenson M.J."/>
            <person name="Osbourn A."/>
        </authorList>
    </citation>
    <scope>NUCLEOTIDE SEQUENCE [LARGE SCALE GENOMIC DNA]</scope>
    <source>
        <strain evidence="2">S10</strain>
    </source>
</reference>
<dbReference type="InterPro" id="IPR012337">
    <property type="entry name" value="RNaseH-like_sf"/>
</dbReference>
<protein>
    <submittedName>
        <fullName evidence="2">Argonaute protein</fullName>
    </submittedName>
</protein>
<dbReference type="EMBL" id="JARAOO010000001">
    <property type="protein sequence ID" value="KAJ7982589.1"/>
    <property type="molecule type" value="Genomic_DNA"/>
</dbReference>
<evidence type="ECO:0000313" key="3">
    <source>
        <dbReference type="Proteomes" id="UP001163823"/>
    </source>
</evidence>
<comment type="caution">
    <text evidence="2">The sequence shown here is derived from an EMBL/GenBank/DDBJ whole genome shotgun (WGS) entry which is preliminary data.</text>
</comment>
<dbReference type="Pfam" id="PF02171">
    <property type="entry name" value="Piwi"/>
    <property type="match status" value="1"/>
</dbReference>
<dbReference type="PROSITE" id="PS50822">
    <property type="entry name" value="PIWI"/>
    <property type="match status" value="1"/>
</dbReference>
<dbReference type="InterPro" id="IPR003165">
    <property type="entry name" value="Piwi"/>
</dbReference>
<evidence type="ECO:0000259" key="1">
    <source>
        <dbReference type="PROSITE" id="PS50822"/>
    </source>
</evidence>
<sequence>MIREHLLSFYQRNNKRKPKSIIYYRDGVSKGQFLQVLQSELIAIQKAWKSLDNQDPPPITFVVVQKRHRTRLFPTDLRLTDKSGNIVPGN</sequence>